<sequence length="257" mass="27657">MTYEQREIPFAAAMLDLADALGQVDPGQRLERLTAHCQALTPVSAATALVIEGGDRQVWAATPPDVSDGLTGCDSWESGSPLRDCHHLGRPIPEVPLAHPYARACWPRYAPAARDSGFLAVAAWPLSHDGTAYGALCLLSQRPGQLGSTTERIASALARATAIGLAHHQALAEQRRLAGQLQRALDSRTVIEQAKGILAERHDIALQDAFEMLRRTSRNSQTPLRELAQTIIAAPRERSAAPPQTPPSPPLARDKAE</sequence>
<dbReference type="SUPFAM" id="SSF52172">
    <property type="entry name" value="CheY-like"/>
    <property type="match status" value="1"/>
</dbReference>
<protein>
    <submittedName>
        <fullName evidence="7">ANTAR domain-containing protein</fullName>
    </submittedName>
</protein>
<dbReference type="InterPro" id="IPR036388">
    <property type="entry name" value="WH-like_DNA-bd_sf"/>
</dbReference>
<dbReference type="InterPro" id="IPR005561">
    <property type="entry name" value="ANTAR"/>
</dbReference>
<organism evidence="7">
    <name type="scientific">Streptomyces sp. NBC_00003</name>
    <dbReference type="NCBI Taxonomy" id="2903608"/>
    <lineage>
        <taxon>Bacteria</taxon>
        <taxon>Bacillati</taxon>
        <taxon>Actinomycetota</taxon>
        <taxon>Actinomycetes</taxon>
        <taxon>Kitasatosporales</taxon>
        <taxon>Streptomycetaceae</taxon>
        <taxon>Streptomyces</taxon>
    </lineage>
</organism>
<name>A0AAU2V685_9ACTN</name>
<dbReference type="InterPro" id="IPR029016">
    <property type="entry name" value="GAF-like_dom_sf"/>
</dbReference>
<dbReference type="SMART" id="SM01012">
    <property type="entry name" value="ANTAR"/>
    <property type="match status" value="1"/>
</dbReference>
<keyword evidence="3" id="KW-0805">Transcription regulation</keyword>
<feature type="region of interest" description="Disordered" evidence="5">
    <location>
        <begin position="233"/>
        <end position="257"/>
    </location>
</feature>
<reference evidence="7" key="1">
    <citation type="submission" date="2022-10" db="EMBL/GenBank/DDBJ databases">
        <title>The complete genomes of actinobacterial strains from the NBC collection.</title>
        <authorList>
            <person name="Joergensen T.S."/>
            <person name="Alvarez Arevalo M."/>
            <person name="Sterndorff E.B."/>
            <person name="Faurdal D."/>
            <person name="Vuksanovic O."/>
            <person name="Mourched A.-S."/>
            <person name="Charusanti P."/>
            <person name="Shaw S."/>
            <person name="Blin K."/>
            <person name="Weber T."/>
        </authorList>
    </citation>
    <scope>NUCLEOTIDE SEQUENCE</scope>
    <source>
        <strain evidence="7">NBC_00003</strain>
    </source>
</reference>
<evidence type="ECO:0000256" key="2">
    <source>
        <dbReference type="ARBA" id="ARBA00022777"/>
    </source>
</evidence>
<evidence type="ECO:0000256" key="3">
    <source>
        <dbReference type="ARBA" id="ARBA00023015"/>
    </source>
</evidence>
<dbReference type="InterPro" id="IPR003018">
    <property type="entry name" value="GAF"/>
</dbReference>
<dbReference type="InterPro" id="IPR012074">
    <property type="entry name" value="GAF_ANTAR"/>
</dbReference>
<dbReference type="EMBL" id="CP108318">
    <property type="protein sequence ID" value="WTW62639.1"/>
    <property type="molecule type" value="Genomic_DNA"/>
</dbReference>
<evidence type="ECO:0000259" key="6">
    <source>
        <dbReference type="PROSITE" id="PS50921"/>
    </source>
</evidence>
<dbReference type="Gene3D" id="3.30.450.40">
    <property type="match status" value="1"/>
</dbReference>
<accession>A0AAU2V685</accession>
<dbReference type="GO" id="GO:0016301">
    <property type="term" value="F:kinase activity"/>
    <property type="evidence" value="ECO:0007669"/>
    <property type="project" value="UniProtKB-KW"/>
</dbReference>
<keyword evidence="4" id="KW-0804">Transcription</keyword>
<dbReference type="GO" id="GO:0003723">
    <property type="term" value="F:RNA binding"/>
    <property type="evidence" value="ECO:0007669"/>
    <property type="project" value="InterPro"/>
</dbReference>
<dbReference type="Pfam" id="PF01590">
    <property type="entry name" value="GAF"/>
    <property type="match status" value="1"/>
</dbReference>
<evidence type="ECO:0000256" key="4">
    <source>
        <dbReference type="ARBA" id="ARBA00023163"/>
    </source>
</evidence>
<evidence type="ECO:0000256" key="1">
    <source>
        <dbReference type="ARBA" id="ARBA00022679"/>
    </source>
</evidence>
<gene>
    <name evidence="7" type="ORF">OG549_19400</name>
</gene>
<dbReference type="AlphaFoldDB" id="A0AAU2V685"/>
<dbReference type="Pfam" id="PF03861">
    <property type="entry name" value="ANTAR"/>
    <property type="match status" value="1"/>
</dbReference>
<dbReference type="PIRSF" id="PIRSF036625">
    <property type="entry name" value="GAF_ANTAR"/>
    <property type="match status" value="1"/>
</dbReference>
<evidence type="ECO:0000313" key="7">
    <source>
        <dbReference type="EMBL" id="WTW62639.1"/>
    </source>
</evidence>
<feature type="domain" description="ANTAR" evidence="6">
    <location>
        <begin position="171"/>
        <end position="232"/>
    </location>
</feature>
<keyword evidence="2" id="KW-0418">Kinase</keyword>
<dbReference type="InterPro" id="IPR011006">
    <property type="entry name" value="CheY-like_superfamily"/>
</dbReference>
<dbReference type="SUPFAM" id="SSF55781">
    <property type="entry name" value="GAF domain-like"/>
    <property type="match status" value="1"/>
</dbReference>
<evidence type="ECO:0000256" key="5">
    <source>
        <dbReference type="SAM" id="MobiDB-lite"/>
    </source>
</evidence>
<dbReference type="PROSITE" id="PS50921">
    <property type="entry name" value="ANTAR"/>
    <property type="match status" value="1"/>
</dbReference>
<proteinExistence type="predicted"/>
<keyword evidence="1" id="KW-0808">Transferase</keyword>
<dbReference type="Gene3D" id="1.10.10.10">
    <property type="entry name" value="Winged helix-like DNA-binding domain superfamily/Winged helix DNA-binding domain"/>
    <property type="match status" value="1"/>
</dbReference>